<evidence type="ECO:0000313" key="3">
    <source>
        <dbReference type="EMBL" id="CAG9711241.1"/>
    </source>
</evidence>
<feature type="domain" description="Phage capsid-like C-terminal" evidence="2">
    <location>
        <begin position="15"/>
        <end position="280"/>
    </location>
</feature>
<proteinExistence type="predicted"/>
<protein>
    <submittedName>
        <fullName evidence="3">Phage major capsid protein</fullName>
    </submittedName>
</protein>
<accession>A0AA86JNZ4</accession>
<reference evidence="3" key="1">
    <citation type="submission" date="2021-10" db="EMBL/GenBank/DDBJ databases">
        <authorList>
            <person name="Mesa V."/>
        </authorList>
    </citation>
    <scope>NUCLEOTIDE SEQUENCE</scope>
    <source>
        <strain evidence="3">CC3_PB</strain>
    </source>
</reference>
<dbReference type="RefSeq" id="WP_210887402.1">
    <property type="nucleotide sequence ID" value="NZ_CAKJVE010000004.1"/>
</dbReference>
<dbReference type="Pfam" id="PF05065">
    <property type="entry name" value="Phage_capsid"/>
    <property type="match status" value="1"/>
</dbReference>
<dbReference type="Gene3D" id="3.30.2400.10">
    <property type="entry name" value="Major capsid protein gp5"/>
    <property type="match status" value="1"/>
</dbReference>
<name>A0AA86JNZ4_9CLOT</name>
<comment type="caution">
    <text evidence="3">The sequence shown here is derived from an EMBL/GenBank/DDBJ whole genome shotgun (WGS) entry which is preliminary data.</text>
</comment>
<sequence length="283" mass="30513">MAEGSVFLKDNLAGAVPVEIAKDVIKNIIDQASILKVCKHESMISDTQKLPRLTESGSAAWVGEGEAINTTLPKFEYPTLKACKLAVIVPVTREKIDDTVINVIGEVKGAIVDAFSKAIDEACIFGLESPFDTNLLTAIGTQKITATSNLDSDISNAMGLVEDNKYNCSNILMGTSQKKVLRALSNDSSYKGAITLSSAYDTPIEYVRNWDDTKSLAITGDFSKAIIGTRKNIDYEILREATIKTSDGDTINLAQHDLIGVKAVMRLGFVVVDPKAFSMIVSA</sequence>
<dbReference type="SUPFAM" id="SSF56563">
    <property type="entry name" value="Major capsid protein gp5"/>
    <property type="match status" value="1"/>
</dbReference>
<dbReference type="InterPro" id="IPR024455">
    <property type="entry name" value="Phage_capsid"/>
</dbReference>
<dbReference type="NCBIfam" id="TIGR01554">
    <property type="entry name" value="major_cap_HK97"/>
    <property type="match status" value="1"/>
</dbReference>
<evidence type="ECO:0000259" key="2">
    <source>
        <dbReference type="Pfam" id="PF05065"/>
    </source>
</evidence>
<comment type="subcellular location">
    <subcellularLocation>
        <location evidence="1">Virion</location>
    </subcellularLocation>
</comment>
<dbReference type="Proteomes" id="UP000789738">
    <property type="component" value="Unassembled WGS sequence"/>
</dbReference>
<evidence type="ECO:0000256" key="1">
    <source>
        <dbReference type="ARBA" id="ARBA00004328"/>
    </source>
</evidence>
<evidence type="ECO:0000313" key="4">
    <source>
        <dbReference type="Proteomes" id="UP000789738"/>
    </source>
</evidence>
<dbReference type="EMBL" id="CAKJVE010000004">
    <property type="protein sequence ID" value="CAG9711241.1"/>
    <property type="molecule type" value="Genomic_DNA"/>
</dbReference>
<dbReference type="InterPro" id="IPR054612">
    <property type="entry name" value="Phage_capsid-like_C"/>
</dbReference>
<organism evidence="3 4">
    <name type="scientific">Clostridium neonatale</name>
    <dbReference type="NCBI Taxonomy" id="137838"/>
    <lineage>
        <taxon>Bacteria</taxon>
        <taxon>Bacillati</taxon>
        <taxon>Bacillota</taxon>
        <taxon>Clostridia</taxon>
        <taxon>Eubacteriales</taxon>
        <taxon>Clostridiaceae</taxon>
        <taxon>Clostridium</taxon>
    </lineage>
</organism>
<dbReference type="AlphaFoldDB" id="A0AA86JNZ4"/>
<gene>
    <name evidence="3" type="ORF">CNEO_45165</name>
</gene>